<evidence type="ECO:0000313" key="2">
    <source>
        <dbReference type="EMBL" id="KAK7820686.1"/>
    </source>
</evidence>
<sequence>VLCDPPDPCSLAALQKTGKNTFIVRWCEHEQNEREVHLPEIFAKCIRFSLMEDKFIEKIPPQFAQAILQEFHNDVEHKGKIYVLQGEFFLFYEPQKDYWGFLTPMTVPRVQGLASVNKDSIYYIAGTFGNQRNKLHLFVQATQGTVEEHIFRTRRKNSLYQSDDIADQWMKSMRPLIDCGALAAILSVPQLNSVLSVFRKDKQQCPAASSCTIQIHETGQRLDPAQANLPPE</sequence>
<proteinExistence type="predicted"/>
<name>A0AAW0J2V0_MYOGA</name>
<organism evidence="2 3">
    <name type="scientific">Myodes glareolus</name>
    <name type="common">Bank vole</name>
    <name type="synonym">Clethrionomys glareolus</name>
    <dbReference type="NCBI Taxonomy" id="447135"/>
    <lineage>
        <taxon>Eukaryota</taxon>
        <taxon>Metazoa</taxon>
        <taxon>Chordata</taxon>
        <taxon>Craniata</taxon>
        <taxon>Vertebrata</taxon>
        <taxon>Euteleostomi</taxon>
        <taxon>Mammalia</taxon>
        <taxon>Eutheria</taxon>
        <taxon>Euarchontoglires</taxon>
        <taxon>Glires</taxon>
        <taxon>Rodentia</taxon>
        <taxon>Myomorpha</taxon>
        <taxon>Muroidea</taxon>
        <taxon>Cricetidae</taxon>
        <taxon>Arvicolinae</taxon>
        <taxon>Myodes</taxon>
    </lineage>
</organism>
<evidence type="ECO:0000313" key="3">
    <source>
        <dbReference type="Proteomes" id="UP001488838"/>
    </source>
</evidence>
<keyword evidence="3" id="KW-1185">Reference proteome</keyword>
<evidence type="ECO:0000259" key="1">
    <source>
        <dbReference type="Pfam" id="PF07707"/>
    </source>
</evidence>
<dbReference type="Proteomes" id="UP001488838">
    <property type="component" value="Unassembled WGS sequence"/>
</dbReference>
<dbReference type="EMBL" id="JBBHLL010000070">
    <property type="protein sequence ID" value="KAK7820686.1"/>
    <property type="molecule type" value="Genomic_DNA"/>
</dbReference>
<protein>
    <recommendedName>
        <fullName evidence="1">BACK domain-containing protein</fullName>
    </recommendedName>
</protein>
<accession>A0AAW0J2V0</accession>
<dbReference type="Gene3D" id="1.25.40.420">
    <property type="match status" value="1"/>
</dbReference>
<gene>
    <name evidence="2" type="ORF">U0070_026230</name>
</gene>
<reference evidence="2 3" key="1">
    <citation type="journal article" date="2023" name="bioRxiv">
        <title>Conserved and derived expression patterns and positive selection on dental genes reveal complex evolutionary context of ever-growing rodent molars.</title>
        <authorList>
            <person name="Calamari Z.T."/>
            <person name="Song A."/>
            <person name="Cohen E."/>
            <person name="Akter M."/>
            <person name="Roy R.D."/>
            <person name="Hallikas O."/>
            <person name="Christensen M.M."/>
            <person name="Li P."/>
            <person name="Marangoni P."/>
            <person name="Jernvall J."/>
            <person name="Klein O.D."/>
        </authorList>
    </citation>
    <scope>NUCLEOTIDE SEQUENCE [LARGE SCALE GENOMIC DNA]</scope>
    <source>
        <strain evidence="2">V071</strain>
    </source>
</reference>
<comment type="caution">
    <text evidence="2">The sequence shown here is derived from an EMBL/GenBank/DDBJ whole genome shotgun (WGS) entry which is preliminary data.</text>
</comment>
<feature type="domain" description="BACK" evidence="1">
    <location>
        <begin position="23"/>
        <end position="58"/>
    </location>
</feature>
<dbReference type="InterPro" id="IPR015915">
    <property type="entry name" value="Kelch-typ_b-propeller"/>
</dbReference>
<dbReference type="Pfam" id="PF07707">
    <property type="entry name" value="BACK"/>
    <property type="match status" value="1"/>
</dbReference>
<dbReference type="SUPFAM" id="SSF117281">
    <property type="entry name" value="Kelch motif"/>
    <property type="match status" value="1"/>
</dbReference>
<feature type="non-terminal residue" evidence="2">
    <location>
        <position position="232"/>
    </location>
</feature>
<feature type="non-terminal residue" evidence="2">
    <location>
        <position position="1"/>
    </location>
</feature>
<dbReference type="AlphaFoldDB" id="A0AAW0J2V0"/>
<dbReference type="InterPro" id="IPR011705">
    <property type="entry name" value="BACK"/>
</dbReference>